<proteinExistence type="predicted"/>
<dbReference type="EMBL" id="JAGPYM010000022">
    <property type="protein sequence ID" value="KAH6883931.1"/>
    <property type="molecule type" value="Genomic_DNA"/>
</dbReference>
<name>A0A9P8W082_9HYPO</name>
<dbReference type="OrthoDB" id="5116474at2759"/>
<sequence length="107" mass="11662">MCHTVIAQRMCKVCRQSLGETVIDFTHCARKCSSFLLPHARTSNRVLWPPRSDSNTTYTGPRITCGDTSTTSTAAAAALAGIRLYDRPFAQAATFLPPEVTRHAAAH</sequence>
<comment type="caution">
    <text evidence="1">The sequence shown here is derived from an EMBL/GenBank/DDBJ whole genome shotgun (WGS) entry which is preliminary data.</text>
</comment>
<evidence type="ECO:0000313" key="2">
    <source>
        <dbReference type="Proteomes" id="UP000777438"/>
    </source>
</evidence>
<dbReference type="AlphaFoldDB" id="A0A9P8W082"/>
<protein>
    <submittedName>
        <fullName evidence="1">Uncharacterized protein</fullName>
    </submittedName>
</protein>
<gene>
    <name evidence="1" type="ORF">B0T10DRAFT_580036</name>
</gene>
<reference evidence="1 2" key="1">
    <citation type="journal article" date="2021" name="Nat. Commun.">
        <title>Genetic determinants of endophytism in the Arabidopsis root mycobiome.</title>
        <authorList>
            <person name="Mesny F."/>
            <person name="Miyauchi S."/>
            <person name="Thiergart T."/>
            <person name="Pickel B."/>
            <person name="Atanasova L."/>
            <person name="Karlsson M."/>
            <person name="Huettel B."/>
            <person name="Barry K.W."/>
            <person name="Haridas S."/>
            <person name="Chen C."/>
            <person name="Bauer D."/>
            <person name="Andreopoulos W."/>
            <person name="Pangilinan J."/>
            <person name="LaButti K."/>
            <person name="Riley R."/>
            <person name="Lipzen A."/>
            <person name="Clum A."/>
            <person name="Drula E."/>
            <person name="Henrissat B."/>
            <person name="Kohler A."/>
            <person name="Grigoriev I.V."/>
            <person name="Martin F.M."/>
            <person name="Hacquard S."/>
        </authorList>
    </citation>
    <scope>NUCLEOTIDE SEQUENCE [LARGE SCALE GENOMIC DNA]</scope>
    <source>
        <strain evidence="1 2">MPI-CAGE-CH-0241</strain>
    </source>
</reference>
<keyword evidence="2" id="KW-1185">Reference proteome</keyword>
<accession>A0A9P8W082</accession>
<dbReference type="Proteomes" id="UP000777438">
    <property type="component" value="Unassembled WGS sequence"/>
</dbReference>
<organism evidence="1 2">
    <name type="scientific">Thelonectria olida</name>
    <dbReference type="NCBI Taxonomy" id="1576542"/>
    <lineage>
        <taxon>Eukaryota</taxon>
        <taxon>Fungi</taxon>
        <taxon>Dikarya</taxon>
        <taxon>Ascomycota</taxon>
        <taxon>Pezizomycotina</taxon>
        <taxon>Sordariomycetes</taxon>
        <taxon>Hypocreomycetidae</taxon>
        <taxon>Hypocreales</taxon>
        <taxon>Nectriaceae</taxon>
        <taxon>Thelonectria</taxon>
    </lineage>
</organism>
<evidence type="ECO:0000313" key="1">
    <source>
        <dbReference type="EMBL" id="KAH6883931.1"/>
    </source>
</evidence>